<dbReference type="RefSeq" id="WP_169456044.1">
    <property type="nucleotide sequence ID" value="NZ_CP051774.1"/>
</dbReference>
<keyword evidence="9" id="KW-0407">Ion channel</keyword>
<dbReference type="Gene3D" id="1.10.3080.10">
    <property type="entry name" value="Clc chloride channel"/>
    <property type="match status" value="1"/>
</dbReference>
<feature type="transmembrane region" description="Helical" evidence="11">
    <location>
        <begin position="360"/>
        <end position="385"/>
    </location>
</feature>
<dbReference type="SMART" id="SM00116">
    <property type="entry name" value="CBS"/>
    <property type="match status" value="2"/>
</dbReference>
<dbReference type="CDD" id="cd02205">
    <property type="entry name" value="CBS_pair_SF"/>
    <property type="match status" value="1"/>
</dbReference>
<evidence type="ECO:0000313" key="14">
    <source>
        <dbReference type="Proteomes" id="UP000501812"/>
    </source>
</evidence>
<feature type="transmembrane region" description="Helical" evidence="11">
    <location>
        <begin position="154"/>
        <end position="179"/>
    </location>
</feature>
<accession>A0A858RMD4</accession>
<feature type="domain" description="CBS" evidence="12">
    <location>
        <begin position="446"/>
        <end position="508"/>
    </location>
</feature>
<dbReference type="InterPro" id="IPR050368">
    <property type="entry name" value="ClC-type_chloride_channel"/>
</dbReference>
<evidence type="ECO:0000256" key="10">
    <source>
        <dbReference type="PROSITE-ProRule" id="PRU00703"/>
    </source>
</evidence>
<dbReference type="Gene3D" id="3.10.580.10">
    <property type="entry name" value="CBS-domain"/>
    <property type="match status" value="1"/>
</dbReference>
<dbReference type="PRINTS" id="PR00762">
    <property type="entry name" value="CLCHANNEL"/>
</dbReference>
<name>A0A858RMD4_9BACT</name>
<dbReference type="PANTHER" id="PTHR43427:SF6">
    <property type="entry name" value="CHLORIDE CHANNEL PROTEIN CLC-E"/>
    <property type="match status" value="1"/>
</dbReference>
<evidence type="ECO:0000256" key="11">
    <source>
        <dbReference type="SAM" id="Phobius"/>
    </source>
</evidence>
<dbReference type="GO" id="GO:0005254">
    <property type="term" value="F:chloride channel activity"/>
    <property type="evidence" value="ECO:0007669"/>
    <property type="project" value="UniProtKB-KW"/>
</dbReference>
<evidence type="ECO:0000256" key="2">
    <source>
        <dbReference type="ARBA" id="ARBA00022448"/>
    </source>
</evidence>
<gene>
    <name evidence="13" type="ORF">HHL09_18160</name>
</gene>
<keyword evidence="8" id="KW-0868">Chloride</keyword>
<keyword evidence="6 11" id="KW-0472">Membrane</keyword>
<dbReference type="PANTHER" id="PTHR43427">
    <property type="entry name" value="CHLORIDE CHANNEL PROTEIN CLC-E"/>
    <property type="match status" value="1"/>
</dbReference>
<dbReference type="GO" id="GO:0034707">
    <property type="term" value="C:chloride channel complex"/>
    <property type="evidence" value="ECO:0007669"/>
    <property type="project" value="UniProtKB-KW"/>
</dbReference>
<dbReference type="AlphaFoldDB" id="A0A858RMD4"/>
<feature type="transmembrane region" description="Helical" evidence="11">
    <location>
        <begin position="12"/>
        <end position="37"/>
    </location>
</feature>
<feature type="transmembrane region" description="Helical" evidence="11">
    <location>
        <begin position="391"/>
        <end position="412"/>
    </location>
</feature>
<dbReference type="InterPro" id="IPR001807">
    <property type="entry name" value="ClC"/>
</dbReference>
<evidence type="ECO:0000259" key="12">
    <source>
        <dbReference type="PROSITE" id="PS51371"/>
    </source>
</evidence>
<dbReference type="Proteomes" id="UP000501812">
    <property type="component" value="Chromosome"/>
</dbReference>
<comment type="subcellular location">
    <subcellularLocation>
        <location evidence="1">Membrane</location>
        <topology evidence="1">Multi-pass membrane protein</topology>
    </subcellularLocation>
</comment>
<dbReference type="InterPro" id="IPR046342">
    <property type="entry name" value="CBS_dom_sf"/>
</dbReference>
<dbReference type="InterPro" id="IPR000644">
    <property type="entry name" value="CBS_dom"/>
</dbReference>
<keyword evidence="7" id="KW-0869">Chloride channel</keyword>
<evidence type="ECO:0000313" key="13">
    <source>
        <dbReference type="EMBL" id="QJE97618.1"/>
    </source>
</evidence>
<proteinExistence type="predicted"/>
<dbReference type="SUPFAM" id="SSF81340">
    <property type="entry name" value="Clc chloride channel"/>
    <property type="match status" value="1"/>
</dbReference>
<dbReference type="Pfam" id="PF00571">
    <property type="entry name" value="CBS"/>
    <property type="match status" value="2"/>
</dbReference>
<dbReference type="PROSITE" id="PS51371">
    <property type="entry name" value="CBS"/>
    <property type="match status" value="2"/>
</dbReference>
<evidence type="ECO:0000256" key="5">
    <source>
        <dbReference type="ARBA" id="ARBA00023065"/>
    </source>
</evidence>
<dbReference type="SUPFAM" id="SSF54631">
    <property type="entry name" value="CBS-domain pair"/>
    <property type="match status" value="1"/>
</dbReference>
<feature type="domain" description="CBS" evidence="12">
    <location>
        <begin position="513"/>
        <end position="571"/>
    </location>
</feature>
<feature type="transmembrane region" description="Helical" evidence="11">
    <location>
        <begin position="57"/>
        <end position="76"/>
    </location>
</feature>
<keyword evidence="5" id="KW-0406">Ion transport</keyword>
<dbReference type="InterPro" id="IPR014743">
    <property type="entry name" value="Cl-channel_core"/>
</dbReference>
<evidence type="ECO:0000256" key="7">
    <source>
        <dbReference type="ARBA" id="ARBA00023173"/>
    </source>
</evidence>
<dbReference type="Pfam" id="PF00654">
    <property type="entry name" value="Voltage_CLC"/>
    <property type="match status" value="1"/>
</dbReference>
<keyword evidence="3 11" id="KW-0812">Transmembrane</keyword>
<dbReference type="KEGG" id="luo:HHL09_18160"/>
<reference evidence="13 14" key="1">
    <citation type="submission" date="2020-04" db="EMBL/GenBank/DDBJ databases">
        <title>Luteolibacter sp. G-1-1-1 isolated from soil.</title>
        <authorList>
            <person name="Dahal R.H."/>
        </authorList>
    </citation>
    <scope>NUCLEOTIDE SEQUENCE [LARGE SCALE GENOMIC DNA]</scope>
    <source>
        <strain evidence="13 14">G-1-1-1</strain>
    </source>
</reference>
<keyword evidence="10" id="KW-0129">CBS domain</keyword>
<protein>
    <submittedName>
        <fullName evidence="13">Chloride channel protein</fullName>
    </submittedName>
</protein>
<feature type="transmembrane region" description="Helical" evidence="11">
    <location>
        <begin position="229"/>
        <end position="252"/>
    </location>
</feature>
<feature type="transmembrane region" description="Helical" evidence="11">
    <location>
        <begin position="264"/>
        <end position="282"/>
    </location>
</feature>
<keyword evidence="4 11" id="KW-1133">Transmembrane helix</keyword>
<feature type="transmembrane region" description="Helical" evidence="11">
    <location>
        <begin position="328"/>
        <end position="348"/>
    </location>
</feature>
<evidence type="ECO:0000256" key="8">
    <source>
        <dbReference type="ARBA" id="ARBA00023214"/>
    </source>
</evidence>
<dbReference type="CDD" id="cd00400">
    <property type="entry name" value="Voltage_gated_ClC"/>
    <property type="match status" value="1"/>
</dbReference>
<keyword evidence="14" id="KW-1185">Reference proteome</keyword>
<keyword evidence="2" id="KW-0813">Transport</keyword>
<feature type="transmembrane region" description="Helical" evidence="11">
    <location>
        <begin position="294"/>
        <end position="316"/>
    </location>
</feature>
<organism evidence="13 14">
    <name type="scientific">Luteolibacter luteus</name>
    <dbReference type="NCBI Taxonomy" id="2728835"/>
    <lineage>
        <taxon>Bacteria</taxon>
        <taxon>Pseudomonadati</taxon>
        <taxon>Verrucomicrobiota</taxon>
        <taxon>Verrucomicrobiia</taxon>
        <taxon>Verrucomicrobiales</taxon>
        <taxon>Verrucomicrobiaceae</taxon>
        <taxon>Luteolibacter</taxon>
    </lineage>
</organism>
<evidence type="ECO:0000256" key="9">
    <source>
        <dbReference type="ARBA" id="ARBA00023303"/>
    </source>
</evidence>
<evidence type="ECO:0000256" key="6">
    <source>
        <dbReference type="ARBA" id="ARBA00023136"/>
    </source>
</evidence>
<evidence type="ECO:0000256" key="4">
    <source>
        <dbReference type="ARBA" id="ARBA00022989"/>
    </source>
</evidence>
<evidence type="ECO:0000256" key="1">
    <source>
        <dbReference type="ARBA" id="ARBA00004141"/>
    </source>
</evidence>
<evidence type="ECO:0000256" key="3">
    <source>
        <dbReference type="ARBA" id="ARBA00022692"/>
    </source>
</evidence>
<sequence length="576" mass="59750">MMKDTLEKVRLPLLAIPVGACVAVAGIGLLNLIWLITNFCFHGTISIHEGAADFSTLGAWGILIPCAGGLIIGAVARYGSEDVRGHGIPEAMQGVILKRSRISLKVAILKPLSTAISIGTGGPFGAEGPIIATGGAVGSLFGQAIPCSTAERKVLLAAGAAAGMTAVFGTPLAGVLLAIELLLFEFRSRSLIPVAMAAGSAMALRGCFHEPFPMLPLVSVDAPGPALSAGSVFIGLACGGAAVLITHALHAIEDLYEKLPIHWMWWPALGGLAVGVIGWIDPRTMGAGYHNLRALLEGDVTTAALASLAVFKFLSWSLCLGSGTAGGTLAPLMTIGGVVGALVVHLLHGVPGFESMPVGIGALVGMSAVFAGISRALLASVAFGFEATHSTSAFGPLLLGCGIAVLVSRLAMHESMMTEKLSRKGVKVPSDYEPDLLHSFTVGQAMLRKPLTVPPTESVSALADRMVGSETKWNTARLFPIVDEGGILLGIISRADVLAAVQVAPDSTVLEAGVERPVVAHPEETLAEAADRMILHDVGRLPVVSRDGSHRLCGLVSRREVLQARQHRLDAEKRES</sequence>
<dbReference type="EMBL" id="CP051774">
    <property type="protein sequence ID" value="QJE97618.1"/>
    <property type="molecule type" value="Genomic_DNA"/>
</dbReference>